<gene>
    <name evidence="2" type="ORF">SAMN05421743_10813</name>
</gene>
<dbReference type="Pfam" id="PF13181">
    <property type="entry name" value="TPR_8"/>
    <property type="match status" value="1"/>
</dbReference>
<accession>A0A1H4DUP8</accession>
<dbReference type="SMART" id="SM00028">
    <property type="entry name" value="TPR"/>
    <property type="match status" value="2"/>
</dbReference>
<evidence type="ECO:0000313" key="2">
    <source>
        <dbReference type="EMBL" id="SEA76461.1"/>
    </source>
</evidence>
<keyword evidence="1" id="KW-0802">TPR repeat</keyword>
<dbReference type="Proteomes" id="UP000198584">
    <property type="component" value="Unassembled WGS sequence"/>
</dbReference>
<evidence type="ECO:0000256" key="1">
    <source>
        <dbReference type="PROSITE-ProRule" id="PRU00339"/>
    </source>
</evidence>
<dbReference type="RefSeq" id="WP_093045000.1">
    <property type="nucleotide sequence ID" value="NZ_FNQR01000008.1"/>
</dbReference>
<dbReference type="AlphaFoldDB" id="A0A1H4DUP8"/>
<organism evidence="2 3">
    <name type="scientific">Thalassobacillus cyri</name>
    <dbReference type="NCBI Taxonomy" id="571932"/>
    <lineage>
        <taxon>Bacteria</taxon>
        <taxon>Bacillati</taxon>
        <taxon>Bacillota</taxon>
        <taxon>Bacilli</taxon>
        <taxon>Bacillales</taxon>
        <taxon>Bacillaceae</taxon>
        <taxon>Thalassobacillus</taxon>
    </lineage>
</organism>
<protein>
    <submittedName>
        <fullName evidence="2">Uncharacterized protein</fullName>
    </submittedName>
</protein>
<dbReference type="InterPro" id="IPR019734">
    <property type="entry name" value="TPR_rpt"/>
</dbReference>
<proteinExistence type="predicted"/>
<dbReference type="PROSITE" id="PS50005">
    <property type="entry name" value="TPR"/>
    <property type="match status" value="1"/>
</dbReference>
<feature type="repeat" description="TPR" evidence="1">
    <location>
        <begin position="55"/>
        <end position="88"/>
    </location>
</feature>
<keyword evidence="3" id="KW-1185">Reference proteome</keyword>
<dbReference type="SUPFAM" id="SSF48452">
    <property type="entry name" value="TPR-like"/>
    <property type="match status" value="1"/>
</dbReference>
<sequence length="148" mass="17176">MKSLKRYSQEQQDGQALAIALNYIGTMYIEKKAYRQAIHYFEQMKKLGLSPRLTSRLYHKLGVLSFKLDNFKQAITMYETGKELKEEHGINDGLFLSYHALFKAYHFNDDQLNAARYFEKAYAYAQDESEEALLILAKAQTSETNSPE</sequence>
<dbReference type="EMBL" id="FNQR01000008">
    <property type="protein sequence ID" value="SEA76461.1"/>
    <property type="molecule type" value="Genomic_DNA"/>
</dbReference>
<evidence type="ECO:0000313" key="3">
    <source>
        <dbReference type="Proteomes" id="UP000198584"/>
    </source>
</evidence>
<reference evidence="2 3" key="1">
    <citation type="submission" date="2016-10" db="EMBL/GenBank/DDBJ databases">
        <authorList>
            <person name="de Groot N.N."/>
        </authorList>
    </citation>
    <scope>NUCLEOTIDE SEQUENCE [LARGE SCALE GENOMIC DNA]</scope>
    <source>
        <strain evidence="2 3">CCM7597</strain>
    </source>
</reference>
<dbReference type="InterPro" id="IPR011990">
    <property type="entry name" value="TPR-like_helical_dom_sf"/>
</dbReference>
<dbReference type="STRING" id="571932.SAMN05421743_10813"/>
<dbReference type="Gene3D" id="1.25.40.10">
    <property type="entry name" value="Tetratricopeptide repeat domain"/>
    <property type="match status" value="1"/>
</dbReference>
<name>A0A1H4DUP8_9BACI</name>